<gene>
    <name evidence="1" type="ORF">SAMN04488066_101370</name>
</gene>
<organism evidence="1 2">
    <name type="scientific">Halorubrum aquaticum</name>
    <dbReference type="NCBI Taxonomy" id="387340"/>
    <lineage>
        <taxon>Archaea</taxon>
        <taxon>Methanobacteriati</taxon>
        <taxon>Methanobacteriota</taxon>
        <taxon>Stenosarchaea group</taxon>
        <taxon>Halobacteria</taxon>
        <taxon>Halobacteriales</taxon>
        <taxon>Haloferacaceae</taxon>
        <taxon>Halorubrum</taxon>
    </lineage>
</organism>
<proteinExistence type="predicted"/>
<dbReference type="RefSeq" id="WP_149783147.1">
    <property type="nucleotide sequence ID" value="NZ_BAAADP010000001.1"/>
</dbReference>
<accession>A0A1I2Z9F3</accession>
<reference evidence="1 2" key="1">
    <citation type="submission" date="2016-10" db="EMBL/GenBank/DDBJ databases">
        <authorList>
            <person name="Varghese N."/>
            <person name="Submissions S."/>
        </authorList>
    </citation>
    <scope>NUCLEOTIDE SEQUENCE [LARGE SCALE GENOMIC DNA]</scope>
    <source>
        <strain evidence="1 2">CGMCC 1.6377</strain>
    </source>
</reference>
<sequence>MSSVERQIDVDLDTDENAASAVVEERRELNISELFNANGELRLWQDSAGWSGYIREIVDDETRYYAVNTRFDEDEWISKIRCGEQAVHDAIRQHIEDRHAGGVGNFVKRCSPP</sequence>
<evidence type="ECO:0000313" key="2">
    <source>
        <dbReference type="Proteomes" id="UP000323537"/>
    </source>
</evidence>
<evidence type="ECO:0000313" key="1">
    <source>
        <dbReference type="EMBL" id="SFH34492.1"/>
    </source>
</evidence>
<name>A0A1I2Z9F3_9EURY</name>
<keyword evidence="2" id="KW-1185">Reference proteome</keyword>
<dbReference type="EMBL" id="FOPZ01000001">
    <property type="protein sequence ID" value="SFH34492.1"/>
    <property type="molecule type" value="Genomic_DNA"/>
</dbReference>
<dbReference type="Proteomes" id="UP000323537">
    <property type="component" value="Unassembled WGS sequence"/>
</dbReference>
<dbReference type="OrthoDB" id="321651at2157"/>
<protein>
    <submittedName>
        <fullName evidence="1">Uncharacterized protein</fullName>
    </submittedName>
</protein>
<dbReference type="AlphaFoldDB" id="A0A1I2Z9F3"/>